<evidence type="ECO:0000256" key="2">
    <source>
        <dbReference type="SAM" id="Phobius"/>
    </source>
</evidence>
<feature type="transmembrane region" description="Helical" evidence="2">
    <location>
        <begin position="47"/>
        <end position="68"/>
    </location>
</feature>
<comment type="caution">
    <text evidence="3">The sequence shown here is derived from an EMBL/GenBank/DDBJ whole genome shotgun (WGS) entry which is preliminary data.</text>
</comment>
<feature type="region of interest" description="Disordered" evidence="1">
    <location>
        <begin position="72"/>
        <end position="91"/>
    </location>
</feature>
<sequence length="115" mass="12541">MTRRRRHAWWVACAALTGGLVVWAALRFGVLAWLGDEKHPARPVMEALSWIAGIIGLAFAVAALVVAIRQERRSADADTSSEPETTKTGRYLVELRDGKGVQVGDHNTQTNDFGA</sequence>
<feature type="compositionally biased region" description="Polar residues" evidence="1">
    <location>
        <begin position="77"/>
        <end position="88"/>
    </location>
</feature>
<feature type="transmembrane region" description="Helical" evidence="2">
    <location>
        <begin position="7"/>
        <end position="35"/>
    </location>
</feature>
<evidence type="ECO:0000313" key="4">
    <source>
        <dbReference type="Proteomes" id="UP000294927"/>
    </source>
</evidence>
<dbReference type="Proteomes" id="UP000294927">
    <property type="component" value="Unassembled WGS sequence"/>
</dbReference>
<reference evidence="3 4" key="1">
    <citation type="submission" date="2019-03" db="EMBL/GenBank/DDBJ databases">
        <title>Genomic Encyclopedia of Archaeal and Bacterial Type Strains, Phase II (KMG-II): from individual species to whole genera.</title>
        <authorList>
            <person name="Goeker M."/>
        </authorList>
    </citation>
    <scope>NUCLEOTIDE SEQUENCE [LARGE SCALE GENOMIC DNA]</scope>
    <source>
        <strain evidence="3 4">DSM 45499</strain>
    </source>
</reference>
<keyword evidence="4" id="KW-1185">Reference proteome</keyword>
<keyword evidence="2" id="KW-0812">Transmembrane</keyword>
<keyword evidence="2" id="KW-1133">Transmembrane helix</keyword>
<organism evidence="3 4">
    <name type="scientific">Actinophytocola oryzae</name>
    <dbReference type="NCBI Taxonomy" id="502181"/>
    <lineage>
        <taxon>Bacteria</taxon>
        <taxon>Bacillati</taxon>
        <taxon>Actinomycetota</taxon>
        <taxon>Actinomycetes</taxon>
        <taxon>Pseudonocardiales</taxon>
        <taxon>Pseudonocardiaceae</taxon>
    </lineage>
</organism>
<gene>
    <name evidence="3" type="ORF">CLV71_114159</name>
</gene>
<feature type="region of interest" description="Disordered" evidence="1">
    <location>
        <begin position="96"/>
        <end position="115"/>
    </location>
</feature>
<protein>
    <submittedName>
        <fullName evidence="3">RIP homotypic interaction motif (RHIM)-containing protein</fullName>
    </submittedName>
</protein>
<dbReference type="AlphaFoldDB" id="A0A4R7V4I1"/>
<evidence type="ECO:0000256" key="1">
    <source>
        <dbReference type="SAM" id="MobiDB-lite"/>
    </source>
</evidence>
<accession>A0A4R7V4I1</accession>
<name>A0A4R7V4I1_9PSEU</name>
<keyword evidence="2" id="KW-0472">Membrane</keyword>
<feature type="compositionally biased region" description="Polar residues" evidence="1">
    <location>
        <begin position="105"/>
        <end position="115"/>
    </location>
</feature>
<evidence type="ECO:0000313" key="3">
    <source>
        <dbReference type="EMBL" id="TDV44249.1"/>
    </source>
</evidence>
<dbReference type="EMBL" id="SOCP01000014">
    <property type="protein sequence ID" value="TDV44249.1"/>
    <property type="molecule type" value="Genomic_DNA"/>
</dbReference>
<proteinExistence type="predicted"/>